<evidence type="ECO:0000256" key="1">
    <source>
        <dbReference type="ARBA" id="ARBA00005771"/>
    </source>
</evidence>
<comment type="similarity">
    <text evidence="1">Belongs to the sulfotransferase 1 family.</text>
</comment>
<comment type="caution">
    <text evidence="4">The sequence shown here is derived from an EMBL/GenBank/DDBJ whole genome shotgun (WGS) entry which is preliminary data.</text>
</comment>
<dbReference type="PANTHER" id="PTHR11783">
    <property type="entry name" value="SULFOTRANSFERASE SULT"/>
    <property type="match status" value="1"/>
</dbReference>
<proteinExistence type="inferred from homology"/>
<keyword evidence="2" id="KW-0808">Transferase</keyword>
<dbReference type="GO" id="GO:0016740">
    <property type="term" value="F:transferase activity"/>
    <property type="evidence" value="ECO:0007669"/>
    <property type="project" value="UniProtKB-KW"/>
</dbReference>
<accession>A0ABD0KYV4</accession>
<dbReference type="Pfam" id="PF00685">
    <property type="entry name" value="Sulfotransfer_1"/>
    <property type="match status" value="1"/>
</dbReference>
<dbReference type="EMBL" id="JACVVK020000104">
    <property type="protein sequence ID" value="KAK7492335.1"/>
    <property type="molecule type" value="Genomic_DNA"/>
</dbReference>
<gene>
    <name evidence="4" type="ORF">BaRGS_00016432</name>
</gene>
<reference evidence="4 5" key="1">
    <citation type="journal article" date="2023" name="Sci. Data">
        <title>Genome assembly of the Korean intertidal mud-creeper Batillaria attramentaria.</title>
        <authorList>
            <person name="Patra A.K."/>
            <person name="Ho P.T."/>
            <person name="Jun S."/>
            <person name="Lee S.J."/>
            <person name="Kim Y."/>
            <person name="Won Y.J."/>
        </authorList>
    </citation>
    <scope>NUCLEOTIDE SEQUENCE [LARGE SCALE GENOMIC DNA]</scope>
    <source>
        <strain evidence="4">Wonlab-2016</strain>
    </source>
</reference>
<name>A0ABD0KYV4_9CAEN</name>
<evidence type="ECO:0000313" key="4">
    <source>
        <dbReference type="EMBL" id="KAK7492335.1"/>
    </source>
</evidence>
<feature type="non-terminal residue" evidence="4">
    <location>
        <position position="217"/>
    </location>
</feature>
<dbReference type="AlphaFoldDB" id="A0ABD0KYV4"/>
<keyword evidence="5" id="KW-1185">Reference proteome</keyword>
<evidence type="ECO:0000313" key="5">
    <source>
        <dbReference type="Proteomes" id="UP001519460"/>
    </source>
</evidence>
<evidence type="ECO:0000256" key="2">
    <source>
        <dbReference type="ARBA" id="ARBA00022679"/>
    </source>
</evidence>
<dbReference type="InterPro" id="IPR027417">
    <property type="entry name" value="P-loop_NTPase"/>
</dbReference>
<organism evidence="4 5">
    <name type="scientific">Batillaria attramentaria</name>
    <dbReference type="NCBI Taxonomy" id="370345"/>
    <lineage>
        <taxon>Eukaryota</taxon>
        <taxon>Metazoa</taxon>
        <taxon>Spiralia</taxon>
        <taxon>Lophotrochozoa</taxon>
        <taxon>Mollusca</taxon>
        <taxon>Gastropoda</taxon>
        <taxon>Caenogastropoda</taxon>
        <taxon>Sorbeoconcha</taxon>
        <taxon>Cerithioidea</taxon>
        <taxon>Batillariidae</taxon>
        <taxon>Batillaria</taxon>
    </lineage>
</organism>
<feature type="domain" description="Sulfotransferase" evidence="3">
    <location>
        <begin position="49"/>
        <end position="168"/>
    </location>
</feature>
<protein>
    <recommendedName>
        <fullName evidence="3">Sulfotransferase domain-containing protein</fullName>
    </recommendedName>
</protein>
<dbReference type="SUPFAM" id="SSF52540">
    <property type="entry name" value="P-loop containing nucleoside triphosphate hydrolases"/>
    <property type="match status" value="1"/>
</dbReference>
<dbReference type="InterPro" id="IPR000863">
    <property type="entry name" value="Sulfotransferase_dom"/>
</dbReference>
<dbReference type="Proteomes" id="UP001519460">
    <property type="component" value="Unassembled WGS sequence"/>
</dbReference>
<evidence type="ECO:0000259" key="3">
    <source>
        <dbReference type="Pfam" id="PF00685"/>
    </source>
</evidence>
<sequence>MPQFEHVKDRYGNDLWYGDGGEVRFAANPAIQDYREQLKTIKERRLRSDDVLIVGYPKSGNNWTHHVVSMLVAGTTELPLMNEADNFIFIDSCGAGRRLPPADKPRVFTSHLRFRYLPRDVIEKKVKVVHITRNPKDVFVSLYCHVRSVRPPLGYDGTWPQFFSVMLEQGRKDAQLCQAIVDTCVLSNMTVTRPHSENHREMFLYKEGTEDDFFYRK</sequence>
<dbReference type="Gene3D" id="3.40.50.300">
    <property type="entry name" value="P-loop containing nucleotide triphosphate hydrolases"/>
    <property type="match status" value="1"/>
</dbReference>